<feature type="transmembrane region" description="Helical" evidence="6">
    <location>
        <begin position="57"/>
        <end position="85"/>
    </location>
</feature>
<feature type="transmembrane region" description="Helical" evidence="6">
    <location>
        <begin position="122"/>
        <end position="141"/>
    </location>
</feature>
<keyword evidence="4 6" id="KW-1133">Transmembrane helix</keyword>
<dbReference type="InterPro" id="IPR038323">
    <property type="entry name" value="ArAE_1_C_sf"/>
</dbReference>
<protein>
    <recommendedName>
        <fullName evidence="7">Putative aromatic acid exporter C-terminal domain-containing protein</fullName>
    </recommendedName>
</protein>
<dbReference type="PANTHER" id="PTHR40064">
    <property type="entry name" value="MEMBRANE PROTEIN-RELATED"/>
    <property type="match status" value="1"/>
</dbReference>
<dbReference type="InterPro" id="IPR010343">
    <property type="entry name" value="ArAE_1"/>
</dbReference>
<comment type="subcellular location">
    <subcellularLocation>
        <location evidence="1">Cell membrane</location>
        <topology evidence="1">Multi-pass membrane protein</topology>
    </subcellularLocation>
</comment>
<keyword evidence="3 6" id="KW-0812">Transmembrane</keyword>
<evidence type="ECO:0000256" key="5">
    <source>
        <dbReference type="ARBA" id="ARBA00023136"/>
    </source>
</evidence>
<evidence type="ECO:0000259" key="7">
    <source>
        <dbReference type="Pfam" id="PF11728"/>
    </source>
</evidence>
<organism evidence="8 9">
    <name type="scientific">Paenibacillus plantiphilus</name>
    <dbReference type="NCBI Taxonomy" id="2905650"/>
    <lineage>
        <taxon>Bacteria</taxon>
        <taxon>Bacillati</taxon>
        <taxon>Bacillota</taxon>
        <taxon>Bacilli</taxon>
        <taxon>Bacillales</taxon>
        <taxon>Paenibacillaceae</taxon>
        <taxon>Paenibacillus</taxon>
    </lineage>
</organism>
<evidence type="ECO:0000256" key="6">
    <source>
        <dbReference type="SAM" id="Phobius"/>
    </source>
</evidence>
<comment type="caution">
    <text evidence="8">The sequence shown here is derived from an EMBL/GenBank/DDBJ whole genome shotgun (WGS) entry which is preliminary data.</text>
</comment>
<sequence>MGIRVIKTAIAALAALYTAYYLGLDTPLSAGLLAILGVEVTRMKGLKSALVRFTASVLGLFFASLLFTLFGFHIWTISLFILLVFPILSRVQLKDGIVTSSVIVFHVFARESVTTDLIGNEIMLLLTGLGWATIINFLYMPKEDKNLALLRKQTEQSFADIFQLMGQTLRNPALVWSGEELLQANKAIEQGLKRAEMNQENRLWGQDRTAWNYYPIYFEMRRQQLESIQQMLLQLSYVYDSLPQGELVADQFDILADNVKSEVYEGAVERKLPELEEQFKAMPLPKSRQEFEVRAAILQLMHELARYLNIAKRLKKQRSD</sequence>
<evidence type="ECO:0000256" key="3">
    <source>
        <dbReference type="ARBA" id="ARBA00022692"/>
    </source>
</evidence>
<keyword evidence="5 6" id="KW-0472">Membrane</keyword>
<accession>A0ABN8G3X5</accession>
<dbReference type="EMBL" id="CAKMMF010000003">
    <property type="protein sequence ID" value="CAH1195143.1"/>
    <property type="molecule type" value="Genomic_DNA"/>
</dbReference>
<feature type="domain" description="Putative aromatic acid exporter C-terminal" evidence="7">
    <location>
        <begin position="144"/>
        <end position="310"/>
    </location>
</feature>
<keyword evidence="9" id="KW-1185">Reference proteome</keyword>
<keyword evidence="2" id="KW-1003">Cell membrane</keyword>
<evidence type="ECO:0000256" key="2">
    <source>
        <dbReference type="ARBA" id="ARBA00022475"/>
    </source>
</evidence>
<evidence type="ECO:0000256" key="1">
    <source>
        <dbReference type="ARBA" id="ARBA00004651"/>
    </source>
</evidence>
<gene>
    <name evidence="8" type="ORF">PAECIP111893_00622</name>
</gene>
<dbReference type="Pfam" id="PF11728">
    <property type="entry name" value="ArAE_1_C"/>
    <property type="match status" value="1"/>
</dbReference>
<evidence type="ECO:0000256" key="4">
    <source>
        <dbReference type="ARBA" id="ARBA00022989"/>
    </source>
</evidence>
<reference evidence="8" key="1">
    <citation type="submission" date="2022-01" db="EMBL/GenBank/DDBJ databases">
        <authorList>
            <person name="Criscuolo A."/>
        </authorList>
    </citation>
    <scope>NUCLEOTIDE SEQUENCE</scope>
    <source>
        <strain evidence="8">CIP111893</strain>
    </source>
</reference>
<dbReference type="RefSeq" id="WP_236338899.1">
    <property type="nucleotide sequence ID" value="NZ_CAKMMF010000003.1"/>
</dbReference>
<dbReference type="InterPro" id="IPR021062">
    <property type="entry name" value="ArAE_1_C"/>
</dbReference>
<dbReference type="Proteomes" id="UP000838686">
    <property type="component" value="Unassembled WGS sequence"/>
</dbReference>
<dbReference type="Gene3D" id="1.20.120.940">
    <property type="entry name" value="Putative aromatic acid exporter, C-terminal domain"/>
    <property type="match status" value="1"/>
</dbReference>
<name>A0ABN8G3X5_9BACL</name>
<dbReference type="Pfam" id="PF06081">
    <property type="entry name" value="ArAE_1"/>
    <property type="match status" value="1"/>
</dbReference>
<evidence type="ECO:0000313" key="8">
    <source>
        <dbReference type="EMBL" id="CAH1195143.1"/>
    </source>
</evidence>
<proteinExistence type="predicted"/>
<dbReference type="InterPro" id="IPR052984">
    <property type="entry name" value="UPF0421"/>
</dbReference>
<evidence type="ECO:0000313" key="9">
    <source>
        <dbReference type="Proteomes" id="UP000838686"/>
    </source>
</evidence>
<dbReference type="PANTHER" id="PTHR40064:SF1">
    <property type="entry name" value="MEMBRANE PROTEIN"/>
    <property type="match status" value="1"/>
</dbReference>